<dbReference type="Pfam" id="PF00615">
    <property type="entry name" value="RGS"/>
    <property type="match status" value="1"/>
</dbReference>
<feature type="transmembrane region" description="Helical" evidence="1">
    <location>
        <begin position="6"/>
        <end position="29"/>
    </location>
</feature>
<dbReference type="Gene3D" id="1.10.167.10">
    <property type="entry name" value="Regulator of G-protein Signalling 4, domain 2"/>
    <property type="match status" value="1"/>
</dbReference>
<sequence length="462" mass="51366">MTGAAVVIFWIVTDVAVLAYGGVGLALFWIRMDLWPIRQRLPMEVLAGALFTWLCGVSLATMNVVVDYAPAFWMVYISQLFMLLAADTFTIVALTLWLMFNRTQDQLKIVQSVDDADRLRGAVRQLTIIQALLNRRPRIAYVVVNAVGYTVVAVWYASGYPELFTLVESDLSWDATSPATILENIGVYKMGVCMLLIIFLSYRLRIVSDSLGIKRGLKQVGISSLVGVVIYVFVTGPITGLTGGVVSVNSIVAVINCVIVITLSVHVPVRHSYSHRPGALDQVVCNIGQFEVFLCTTPGFTAFKRHLELEFALENLLFWKAAQDYRRTFAESSSRSARLALDIFQQYLAPNAPFEVNLDGDLLRLFRTNFPPGCGAGDLVQRGVLTRDLFSKASTTVLALMYWNSLGRFREAQPDVWEKFMHGAQEDAILAQFETQHTITIVVKPRGTESNKSLDTQQAGEE</sequence>
<feature type="transmembrane region" description="Helical" evidence="1">
    <location>
        <begin position="73"/>
        <end position="100"/>
    </location>
</feature>
<organism evidence="3 4">
    <name type="scientific">Plasmodiophora brassicae</name>
    <name type="common">Clubroot disease agent</name>
    <dbReference type="NCBI Taxonomy" id="37360"/>
    <lineage>
        <taxon>Eukaryota</taxon>
        <taxon>Sar</taxon>
        <taxon>Rhizaria</taxon>
        <taxon>Endomyxa</taxon>
        <taxon>Phytomyxea</taxon>
        <taxon>Plasmodiophorida</taxon>
        <taxon>Plasmodiophoridae</taxon>
        <taxon>Plasmodiophora</taxon>
    </lineage>
</organism>
<dbReference type="Proteomes" id="UP000290189">
    <property type="component" value="Unassembled WGS sequence"/>
</dbReference>
<dbReference type="AlphaFoldDB" id="A0A3P3XZC7"/>
<dbReference type="PRINTS" id="PR01301">
    <property type="entry name" value="RGSPROTEIN"/>
</dbReference>
<dbReference type="SUPFAM" id="SSF48097">
    <property type="entry name" value="Regulator of G-protein signaling, RGS"/>
    <property type="match status" value="1"/>
</dbReference>
<dbReference type="PANTHER" id="PTHR10845">
    <property type="entry name" value="REGULATOR OF G PROTEIN SIGNALING"/>
    <property type="match status" value="1"/>
</dbReference>
<dbReference type="PROSITE" id="PS50132">
    <property type="entry name" value="RGS"/>
    <property type="match status" value="1"/>
</dbReference>
<feature type="transmembrane region" description="Helical" evidence="1">
    <location>
        <begin position="246"/>
        <end position="267"/>
    </location>
</feature>
<evidence type="ECO:0000313" key="3">
    <source>
        <dbReference type="EMBL" id="SPQ93298.1"/>
    </source>
</evidence>
<gene>
    <name evidence="3" type="ORF">PLBR_LOCUS513</name>
</gene>
<name>A0A3P3XZC7_PLABS</name>
<geneLocation type="mitochondrion" evidence="3"/>
<feature type="transmembrane region" description="Helical" evidence="1">
    <location>
        <begin position="185"/>
        <end position="204"/>
    </location>
</feature>
<dbReference type="EMBL" id="OVEO01000001">
    <property type="protein sequence ID" value="SPQ93298.1"/>
    <property type="molecule type" value="Genomic_DNA"/>
</dbReference>
<keyword evidence="1" id="KW-1133">Transmembrane helix</keyword>
<evidence type="ECO:0000259" key="2">
    <source>
        <dbReference type="PROSITE" id="PS50132"/>
    </source>
</evidence>
<feature type="transmembrane region" description="Helical" evidence="1">
    <location>
        <begin position="41"/>
        <end position="61"/>
    </location>
</feature>
<reference evidence="3 4" key="1">
    <citation type="submission" date="2018-03" db="EMBL/GenBank/DDBJ databases">
        <authorList>
            <person name="Fogelqvist J."/>
        </authorList>
    </citation>
    <scope>NUCLEOTIDE SEQUENCE [LARGE SCALE GENOMIC DNA]</scope>
</reference>
<dbReference type="InterPro" id="IPR016137">
    <property type="entry name" value="RGS"/>
</dbReference>
<dbReference type="InterPro" id="IPR036305">
    <property type="entry name" value="RGS_sf"/>
</dbReference>
<dbReference type="SMART" id="SM00315">
    <property type="entry name" value="RGS"/>
    <property type="match status" value="1"/>
</dbReference>
<dbReference type="PANTHER" id="PTHR10845:SF192">
    <property type="entry name" value="DOUBLE HIT, ISOFORM B"/>
    <property type="match status" value="1"/>
</dbReference>
<evidence type="ECO:0000256" key="1">
    <source>
        <dbReference type="SAM" id="Phobius"/>
    </source>
</evidence>
<feature type="transmembrane region" description="Helical" evidence="1">
    <location>
        <begin position="216"/>
        <end position="234"/>
    </location>
</feature>
<accession>A0A3P3XZC7</accession>
<protein>
    <recommendedName>
        <fullName evidence="2">RGS domain-containing protein</fullName>
    </recommendedName>
</protein>
<evidence type="ECO:0000313" key="4">
    <source>
        <dbReference type="Proteomes" id="UP000290189"/>
    </source>
</evidence>
<feature type="domain" description="RGS" evidence="2">
    <location>
        <begin position="289"/>
        <end position="412"/>
    </location>
</feature>
<dbReference type="InterPro" id="IPR044926">
    <property type="entry name" value="RGS_subdomain_2"/>
</dbReference>
<dbReference type="CDD" id="cd07440">
    <property type="entry name" value="RGS"/>
    <property type="match status" value="1"/>
</dbReference>
<feature type="transmembrane region" description="Helical" evidence="1">
    <location>
        <begin position="139"/>
        <end position="158"/>
    </location>
</feature>
<keyword evidence="3" id="KW-0496">Mitochondrion</keyword>
<keyword evidence="1" id="KW-0812">Transmembrane</keyword>
<keyword evidence="1" id="KW-0472">Membrane</keyword>
<proteinExistence type="predicted"/>